<keyword evidence="3" id="KW-1185">Reference proteome</keyword>
<feature type="transmembrane region" description="Helical" evidence="1">
    <location>
        <begin position="59"/>
        <end position="80"/>
    </location>
</feature>
<organism evidence="2 3">
    <name type="scientific">Gracilimonas sediminicola</name>
    <dbReference type="NCBI Taxonomy" id="2952158"/>
    <lineage>
        <taxon>Bacteria</taxon>
        <taxon>Pseudomonadati</taxon>
        <taxon>Balneolota</taxon>
        <taxon>Balneolia</taxon>
        <taxon>Balneolales</taxon>
        <taxon>Balneolaceae</taxon>
        <taxon>Gracilimonas</taxon>
    </lineage>
</organism>
<feature type="transmembrane region" description="Helical" evidence="1">
    <location>
        <begin position="87"/>
        <end position="107"/>
    </location>
</feature>
<dbReference type="EMBL" id="JANDBC010000003">
    <property type="protein sequence ID" value="MCP9292768.1"/>
    <property type="molecule type" value="Genomic_DNA"/>
</dbReference>
<feature type="transmembrane region" description="Helical" evidence="1">
    <location>
        <begin position="113"/>
        <end position="136"/>
    </location>
</feature>
<evidence type="ECO:0000313" key="3">
    <source>
        <dbReference type="Proteomes" id="UP001139125"/>
    </source>
</evidence>
<feature type="transmembrane region" description="Helical" evidence="1">
    <location>
        <begin position="12"/>
        <end position="39"/>
    </location>
</feature>
<dbReference type="RefSeq" id="WP_255135667.1">
    <property type="nucleotide sequence ID" value="NZ_JANDBC010000003.1"/>
</dbReference>
<proteinExistence type="predicted"/>
<gene>
    <name evidence="2" type="ORF">NM125_14355</name>
</gene>
<comment type="caution">
    <text evidence="2">The sequence shown here is derived from an EMBL/GenBank/DDBJ whole genome shotgun (WGS) entry which is preliminary data.</text>
</comment>
<keyword evidence="1" id="KW-0472">Membrane</keyword>
<evidence type="ECO:0000313" key="2">
    <source>
        <dbReference type="EMBL" id="MCP9292768.1"/>
    </source>
</evidence>
<accession>A0A9X2RI08</accession>
<evidence type="ECO:0008006" key="4">
    <source>
        <dbReference type="Google" id="ProtNLM"/>
    </source>
</evidence>
<protein>
    <recommendedName>
        <fullName evidence="4">Sugar transporter</fullName>
    </recommendedName>
</protein>
<reference evidence="2" key="1">
    <citation type="submission" date="2022-06" db="EMBL/GenBank/DDBJ databases">
        <title>Gracilimonas sp. CAU 1638 isolated from sea sediment.</title>
        <authorList>
            <person name="Kim W."/>
        </authorList>
    </citation>
    <scope>NUCLEOTIDE SEQUENCE</scope>
    <source>
        <strain evidence="2">CAU 1638</strain>
    </source>
</reference>
<name>A0A9X2RI08_9BACT</name>
<dbReference type="Proteomes" id="UP001139125">
    <property type="component" value="Unassembled WGS sequence"/>
</dbReference>
<sequence>MADEQEKNGITTWFWVVGWGALLWNLLGVMSYIMTVTMSPEVMAELPSAQRELMANTPAWATGAFAFAVFGGALGSLSLLLKRKVALPLFIVSFIGIVVQLYHSLFMSNSIEVYGPGGAVMPIMVLLFGIGLIWIARNAISKGWLK</sequence>
<dbReference type="AlphaFoldDB" id="A0A9X2RI08"/>
<keyword evidence="1" id="KW-0812">Transmembrane</keyword>
<evidence type="ECO:0000256" key="1">
    <source>
        <dbReference type="SAM" id="Phobius"/>
    </source>
</evidence>
<keyword evidence="1" id="KW-1133">Transmembrane helix</keyword>